<dbReference type="InterPro" id="IPR036388">
    <property type="entry name" value="WH-like_DNA-bd_sf"/>
</dbReference>
<dbReference type="Pfam" id="PF03965">
    <property type="entry name" value="Penicillinase_R"/>
    <property type="match status" value="1"/>
</dbReference>
<dbReference type="Gene3D" id="1.10.10.10">
    <property type="entry name" value="Winged helix-like DNA-binding domain superfamily/Winged helix DNA-binding domain"/>
    <property type="match status" value="1"/>
</dbReference>
<keyword evidence="2" id="KW-0805">Transcription regulation</keyword>
<dbReference type="InterPro" id="IPR005650">
    <property type="entry name" value="BlaI_family"/>
</dbReference>
<evidence type="ECO:0000256" key="4">
    <source>
        <dbReference type="ARBA" id="ARBA00023163"/>
    </source>
</evidence>
<protein>
    <submittedName>
        <fullName evidence="5">Predicted transcriptional regulator</fullName>
    </submittedName>
</protein>
<evidence type="ECO:0000313" key="6">
    <source>
        <dbReference type="Proteomes" id="UP000198420"/>
    </source>
</evidence>
<dbReference type="Proteomes" id="UP000198420">
    <property type="component" value="Unassembled WGS sequence"/>
</dbReference>
<dbReference type="GO" id="GO:0003677">
    <property type="term" value="F:DNA binding"/>
    <property type="evidence" value="ECO:0007669"/>
    <property type="project" value="UniProtKB-KW"/>
</dbReference>
<keyword evidence="4" id="KW-0804">Transcription</keyword>
<evidence type="ECO:0000256" key="3">
    <source>
        <dbReference type="ARBA" id="ARBA00023125"/>
    </source>
</evidence>
<dbReference type="GO" id="GO:0045892">
    <property type="term" value="P:negative regulation of DNA-templated transcription"/>
    <property type="evidence" value="ECO:0007669"/>
    <property type="project" value="InterPro"/>
</dbReference>
<accession>A0A239GYU0</accession>
<dbReference type="InterPro" id="IPR036390">
    <property type="entry name" value="WH_DNA-bd_sf"/>
</dbReference>
<evidence type="ECO:0000256" key="2">
    <source>
        <dbReference type="ARBA" id="ARBA00023015"/>
    </source>
</evidence>
<dbReference type="SUPFAM" id="SSF46785">
    <property type="entry name" value="Winged helix' DNA-binding domain"/>
    <property type="match status" value="1"/>
</dbReference>
<reference evidence="6" key="1">
    <citation type="submission" date="2017-06" db="EMBL/GenBank/DDBJ databases">
        <authorList>
            <person name="Varghese N."/>
            <person name="Submissions S."/>
        </authorList>
    </citation>
    <scope>NUCLEOTIDE SEQUENCE [LARGE SCALE GENOMIC DNA]</scope>
    <source>
        <strain evidence="6">DSM 44485</strain>
    </source>
</reference>
<sequence length="133" mass="13961">MTSTDGRGRRPAGMLEDAVLSVLWDGARPMSPADVQAVLDGSSAYTTVMTTLARLARKGLATRQREGRGFVYSANVDEAGHTAAAMHELLARRSDRAAVLARFVSELAPGDEALLHSLLGEAGTDGGETPDGH</sequence>
<name>A0A239GYU0_9ACTN</name>
<organism evidence="5 6">
    <name type="scientific">Actinomadura mexicana</name>
    <dbReference type="NCBI Taxonomy" id="134959"/>
    <lineage>
        <taxon>Bacteria</taxon>
        <taxon>Bacillati</taxon>
        <taxon>Actinomycetota</taxon>
        <taxon>Actinomycetes</taxon>
        <taxon>Streptosporangiales</taxon>
        <taxon>Thermomonosporaceae</taxon>
        <taxon>Actinomadura</taxon>
    </lineage>
</organism>
<dbReference type="RefSeq" id="WP_089316787.1">
    <property type="nucleotide sequence ID" value="NZ_FZNP01000027.1"/>
</dbReference>
<keyword evidence="6" id="KW-1185">Reference proteome</keyword>
<dbReference type="OrthoDB" id="9813987at2"/>
<evidence type="ECO:0000313" key="5">
    <source>
        <dbReference type="EMBL" id="SNS74300.1"/>
    </source>
</evidence>
<keyword evidence="3" id="KW-0238">DNA-binding</keyword>
<evidence type="ECO:0000256" key="1">
    <source>
        <dbReference type="ARBA" id="ARBA00011046"/>
    </source>
</evidence>
<comment type="similarity">
    <text evidence="1">Belongs to the BlaI transcriptional regulatory family.</text>
</comment>
<dbReference type="EMBL" id="FZNP01000027">
    <property type="protein sequence ID" value="SNS74300.1"/>
    <property type="molecule type" value="Genomic_DNA"/>
</dbReference>
<dbReference type="AlphaFoldDB" id="A0A239GYU0"/>
<gene>
    <name evidence="5" type="ORF">SAMN06265355_12725</name>
</gene>
<proteinExistence type="inferred from homology"/>